<accession>A0AAD7QQN8</accession>
<dbReference type="RefSeq" id="XP_056042930.1">
    <property type="nucleotide sequence ID" value="XM_056184454.1"/>
</dbReference>
<protein>
    <submittedName>
        <fullName evidence="5">Fungal-specific transcription factor domain-containing protein</fullName>
    </submittedName>
</protein>
<proteinExistence type="predicted"/>
<dbReference type="CDD" id="cd12148">
    <property type="entry name" value="fungal_TF_MHR"/>
    <property type="match status" value="1"/>
</dbReference>
<organism evidence="5 6">
    <name type="scientific">Lipomyces tetrasporus</name>
    <dbReference type="NCBI Taxonomy" id="54092"/>
    <lineage>
        <taxon>Eukaryota</taxon>
        <taxon>Fungi</taxon>
        <taxon>Dikarya</taxon>
        <taxon>Ascomycota</taxon>
        <taxon>Saccharomycotina</taxon>
        <taxon>Lipomycetes</taxon>
        <taxon>Lipomycetales</taxon>
        <taxon>Lipomycetaceae</taxon>
        <taxon>Lipomyces</taxon>
    </lineage>
</organism>
<evidence type="ECO:0000313" key="5">
    <source>
        <dbReference type="EMBL" id="KAJ8099480.1"/>
    </source>
</evidence>
<comment type="caution">
    <text evidence="5">The sequence shown here is derived from an EMBL/GenBank/DDBJ whole genome shotgun (WGS) entry which is preliminary data.</text>
</comment>
<dbReference type="PANTHER" id="PTHR31001:SF40">
    <property type="entry name" value="ZN(II)2CYS6 TRANSCRIPTION FACTOR (EUROFUNG)"/>
    <property type="match status" value="1"/>
</dbReference>
<evidence type="ECO:0000259" key="4">
    <source>
        <dbReference type="PROSITE" id="PS50048"/>
    </source>
</evidence>
<dbReference type="Proteomes" id="UP001217417">
    <property type="component" value="Unassembled WGS sequence"/>
</dbReference>
<dbReference type="EMBL" id="JARPMG010000007">
    <property type="protein sequence ID" value="KAJ8099480.1"/>
    <property type="molecule type" value="Genomic_DNA"/>
</dbReference>
<dbReference type="GO" id="GO:0000981">
    <property type="term" value="F:DNA-binding transcription factor activity, RNA polymerase II-specific"/>
    <property type="evidence" value="ECO:0007669"/>
    <property type="project" value="InterPro"/>
</dbReference>
<evidence type="ECO:0000256" key="2">
    <source>
        <dbReference type="ARBA" id="ARBA00022723"/>
    </source>
</evidence>
<evidence type="ECO:0000313" key="6">
    <source>
        <dbReference type="Proteomes" id="UP001217417"/>
    </source>
</evidence>
<dbReference type="CDD" id="cd00067">
    <property type="entry name" value="GAL4"/>
    <property type="match status" value="1"/>
</dbReference>
<dbReference type="PANTHER" id="PTHR31001">
    <property type="entry name" value="UNCHARACTERIZED TRANSCRIPTIONAL REGULATORY PROTEIN"/>
    <property type="match status" value="1"/>
</dbReference>
<dbReference type="GO" id="GO:0006351">
    <property type="term" value="P:DNA-templated transcription"/>
    <property type="evidence" value="ECO:0007669"/>
    <property type="project" value="InterPro"/>
</dbReference>
<feature type="domain" description="Zn(2)-C6 fungal-type" evidence="4">
    <location>
        <begin position="24"/>
        <end position="54"/>
    </location>
</feature>
<dbReference type="GO" id="GO:0003677">
    <property type="term" value="F:DNA binding"/>
    <property type="evidence" value="ECO:0007669"/>
    <property type="project" value="InterPro"/>
</dbReference>
<evidence type="ECO:0000256" key="3">
    <source>
        <dbReference type="ARBA" id="ARBA00023242"/>
    </source>
</evidence>
<keyword evidence="2" id="KW-0479">Metal-binding</keyword>
<dbReference type="SUPFAM" id="SSF57701">
    <property type="entry name" value="Zn2/Cys6 DNA-binding domain"/>
    <property type="match status" value="1"/>
</dbReference>
<dbReference type="GO" id="GO:0008270">
    <property type="term" value="F:zinc ion binding"/>
    <property type="evidence" value="ECO:0007669"/>
    <property type="project" value="InterPro"/>
</dbReference>
<dbReference type="SMART" id="SM00906">
    <property type="entry name" value="Fungal_trans"/>
    <property type="match status" value="1"/>
</dbReference>
<dbReference type="InterPro" id="IPR050613">
    <property type="entry name" value="Sec_Metabolite_Reg"/>
</dbReference>
<keyword evidence="3" id="KW-0539">Nucleus</keyword>
<sequence>MGDKANLHQYDVVPRITRNRKVHVCIACYKRRVKCDQKKPRCSKCVASNIGCEYVTDGDIDTLGTLTDLRQQKGTTKRMRARDHDPNECDIGYLEVNKEAGTSRYVSSAYWGCFFKQGQGCGSGSLFGDEVDAKRRRETDKRGQYEEILQKYLPERSVADELVSEYFSSVHPLVGIIDRVITYQQYLSFWTSHTQGQYTDSSFACIIFVMFYGACVSKNELLKYEAQLLLTNSYSDLIQHFLMASDSLLRFCEFPDRPSIPCLIATIILQILLRTASSPTTAANVAIITRISQVMGLHRDPGFFRNAKLDSQDVQQRRRIWWQLIFLDGICSVSSGLAPSLNTSLYDVQLPNEKYDLEEDQMVQIYNNTRSLGCRVEATALTDIYGIQRPSKTTIKHLHRYLEDYKGTMDRQIAVLKQFAFVQHSQHTTQEVLLNLRDMMCAILEMIYFKSLLFLCHPHFSVSDDDADDTAINAGDAALGVLEKFLEFTKLPNYAKFIWAMTAGHQFHALIYLMRDIYQDVQDIDENDRRLEILTLALARTEYLRLNEGSPFTEKQWQIILYLRDFVWQKRLGSTFSSFRDTSISTTASSGTMPMQDMSTDDSNGPASYIEDPFIEIIQDMLDAGSIDADWANYGLGY</sequence>
<dbReference type="InterPro" id="IPR007219">
    <property type="entry name" value="XnlR_reg_dom"/>
</dbReference>
<dbReference type="Gene3D" id="4.10.240.10">
    <property type="entry name" value="Zn(2)-C6 fungal-type DNA-binding domain"/>
    <property type="match status" value="1"/>
</dbReference>
<evidence type="ECO:0000256" key="1">
    <source>
        <dbReference type="ARBA" id="ARBA00004123"/>
    </source>
</evidence>
<dbReference type="GO" id="GO:0005634">
    <property type="term" value="C:nucleus"/>
    <property type="evidence" value="ECO:0007669"/>
    <property type="project" value="UniProtKB-SubCell"/>
</dbReference>
<comment type="subcellular location">
    <subcellularLocation>
        <location evidence="1">Nucleus</location>
    </subcellularLocation>
</comment>
<dbReference type="PROSITE" id="PS50048">
    <property type="entry name" value="ZN2_CY6_FUNGAL_2"/>
    <property type="match status" value="1"/>
</dbReference>
<dbReference type="AlphaFoldDB" id="A0AAD7QQN8"/>
<dbReference type="Pfam" id="PF00172">
    <property type="entry name" value="Zn_clus"/>
    <property type="match status" value="1"/>
</dbReference>
<dbReference type="SMART" id="SM00066">
    <property type="entry name" value="GAL4"/>
    <property type="match status" value="1"/>
</dbReference>
<name>A0AAD7QQN8_9ASCO</name>
<dbReference type="Pfam" id="PF04082">
    <property type="entry name" value="Fungal_trans"/>
    <property type="match status" value="1"/>
</dbReference>
<dbReference type="InterPro" id="IPR001138">
    <property type="entry name" value="Zn2Cys6_DnaBD"/>
</dbReference>
<reference evidence="5" key="1">
    <citation type="submission" date="2023-03" db="EMBL/GenBank/DDBJ databases">
        <title>Near-Complete genome sequence of Lipomyces tetrasporous NRRL Y-64009, an oleaginous yeast capable of growing on lignocellulosic hydrolysates.</title>
        <authorList>
            <consortium name="Lawrence Berkeley National Laboratory"/>
            <person name="Jagtap S.S."/>
            <person name="Liu J.-J."/>
            <person name="Walukiewicz H.E."/>
            <person name="Pangilinan J."/>
            <person name="Lipzen A."/>
            <person name="Ahrendt S."/>
            <person name="Koriabine M."/>
            <person name="Cobaugh K."/>
            <person name="Salamov A."/>
            <person name="Yoshinaga Y."/>
            <person name="Ng V."/>
            <person name="Daum C."/>
            <person name="Grigoriev I.V."/>
            <person name="Slininger P.J."/>
            <person name="Dien B.S."/>
            <person name="Jin Y.-S."/>
            <person name="Rao C.V."/>
        </authorList>
    </citation>
    <scope>NUCLEOTIDE SEQUENCE</scope>
    <source>
        <strain evidence="5">NRRL Y-64009</strain>
    </source>
</reference>
<keyword evidence="6" id="KW-1185">Reference proteome</keyword>
<gene>
    <name evidence="5" type="ORF">POJ06DRAFT_135700</name>
</gene>
<dbReference type="InterPro" id="IPR036864">
    <property type="entry name" value="Zn2-C6_fun-type_DNA-bd_sf"/>
</dbReference>
<dbReference type="GeneID" id="80879620"/>